<dbReference type="GO" id="GO:0003700">
    <property type="term" value="F:DNA-binding transcription factor activity"/>
    <property type="evidence" value="ECO:0007669"/>
    <property type="project" value="InterPro"/>
</dbReference>
<dbReference type="HOGENOM" id="CLU_375170_0_0_1"/>
<sequence>MIILGLPTALVHFVGRKKSVVAERNPNVAIVNVRNGAVTTLRQKSVSENVNSIDARLGNIENEIFRLIRSQNAPRSRHGSEGTPTSYESPFNPSDTEDESRGSLLTTERQLLHSPVTDSYYGPDTFYAWATAFKGLVTSRRQKVGKDVSQQGLNFAVDDELGSIDHDLSELVRYAERQDTLYDSRITETSIMLPPKQFLPMFHTRFFHHNDWSTDLFVQERFWQNVDRVYANYNSTLDEPWAIVFNTIILLSMSAENSLQTHAPLATSQFAAPFFSALKVALNKVHLLMAPRLINVQALALLSLAAEQFHPFGVAEAVFVQACNLARRMGLNQIAMTGTSDAIEEEERLKVSRALYIRDKSLGISRGTICWLPGFEVQNMKLDDFESAEGRYHAARVTITAFQERVYRLHSSSGAQDDFANKAGFHPSGIQHGLADLLEIGTMCGPHLELWLEFLATRIVALRRNTKAHYVKRTLKDCRACCILLLLAFGKGDKALRERLEHHCDLHTTSQQGSKSSSLDSEISLNEHAISTPRTLLSLFPVSSLFLLAANVINPATPEEEANTDDDYELLVRVCDCYEEADASLQAINRAHQVGKALQRILSIIQHVRGMNGTSPSKSTSGSGSSRCHSASLSSSQLEQGGSFPDQSSLQHLPSSGFINSQHFTDGAPLSSLCVNDIETFVMNTPSGHEISSAFSVENDMMSFMRQDAMTSNHFRSDNYGMEICYPVEGADPNGGLPGI</sequence>
<dbReference type="STRING" id="253628.A0A0D1YLN3"/>
<feature type="compositionally biased region" description="Low complexity" evidence="2">
    <location>
        <begin position="613"/>
        <end position="643"/>
    </location>
</feature>
<evidence type="ECO:0000313" key="4">
    <source>
        <dbReference type="Proteomes" id="UP000053259"/>
    </source>
</evidence>
<feature type="region of interest" description="Disordered" evidence="2">
    <location>
        <begin position="611"/>
        <end position="651"/>
    </location>
</feature>
<dbReference type="RefSeq" id="XP_016211621.1">
    <property type="nucleotide sequence ID" value="XM_016360635.1"/>
</dbReference>
<organism evidence="3 4">
    <name type="scientific">Verruconis gallopava</name>
    <dbReference type="NCBI Taxonomy" id="253628"/>
    <lineage>
        <taxon>Eukaryota</taxon>
        <taxon>Fungi</taxon>
        <taxon>Dikarya</taxon>
        <taxon>Ascomycota</taxon>
        <taxon>Pezizomycotina</taxon>
        <taxon>Dothideomycetes</taxon>
        <taxon>Pleosporomycetidae</taxon>
        <taxon>Venturiales</taxon>
        <taxon>Sympoventuriaceae</taxon>
        <taxon>Verruconis</taxon>
    </lineage>
</organism>
<protein>
    <recommendedName>
        <fullName evidence="5">Transcription factor domain-containing protein</fullName>
    </recommendedName>
</protein>
<keyword evidence="1" id="KW-0539">Nucleus</keyword>
<reference evidence="3 4" key="1">
    <citation type="submission" date="2015-01" db="EMBL/GenBank/DDBJ databases">
        <title>The Genome Sequence of Ochroconis gallopava CBS43764.</title>
        <authorList>
            <consortium name="The Broad Institute Genomics Platform"/>
            <person name="Cuomo C."/>
            <person name="de Hoog S."/>
            <person name="Gorbushina A."/>
            <person name="Stielow B."/>
            <person name="Teixiera M."/>
            <person name="Abouelleil A."/>
            <person name="Chapman S.B."/>
            <person name="Priest M."/>
            <person name="Young S.K."/>
            <person name="Wortman J."/>
            <person name="Nusbaum C."/>
            <person name="Birren B."/>
        </authorList>
    </citation>
    <scope>NUCLEOTIDE SEQUENCE [LARGE SCALE GENOMIC DNA]</scope>
    <source>
        <strain evidence="3 4">CBS 43764</strain>
    </source>
</reference>
<proteinExistence type="predicted"/>
<gene>
    <name evidence="3" type="ORF">PV09_06928</name>
</gene>
<keyword evidence="4" id="KW-1185">Reference proteome</keyword>
<dbReference type="PANTHER" id="PTHR46910">
    <property type="entry name" value="TRANSCRIPTION FACTOR PDR1"/>
    <property type="match status" value="1"/>
</dbReference>
<dbReference type="GeneID" id="27314901"/>
<dbReference type="AlphaFoldDB" id="A0A0D1YLN3"/>
<dbReference type="InParanoid" id="A0A0D1YLN3"/>
<dbReference type="OrthoDB" id="103819at2759"/>
<dbReference type="InterPro" id="IPR050987">
    <property type="entry name" value="AtrR-like"/>
</dbReference>
<accession>A0A0D1YLN3</accession>
<dbReference type="PANTHER" id="PTHR46910:SF25">
    <property type="entry name" value="ABC-TRANSPORTER-REGULATING TRANSCRIPTION FACTOR"/>
    <property type="match status" value="1"/>
</dbReference>
<evidence type="ECO:0000256" key="1">
    <source>
        <dbReference type="ARBA" id="ARBA00023242"/>
    </source>
</evidence>
<evidence type="ECO:0000313" key="3">
    <source>
        <dbReference type="EMBL" id="KIW01752.1"/>
    </source>
</evidence>
<dbReference type="Proteomes" id="UP000053259">
    <property type="component" value="Unassembled WGS sequence"/>
</dbReference>
<dbReference type="VEuPathDB" id="FungiDB:PV09_06928"/>
<feature type="compositionally biased region" description="Polar residues" evidence="2">
    <location>
        <begin position="82"/>
        <end position="94"/>
    </location>
</feature>
<feature type="region of interest" description="Disordered" evidence="2">
    <location>
        <begin position="71"/>
        <end position="103"/>
    </location>
</feature>
<dbReference type="CDD" id="cd12148">
    <property type="entry name" value="fungal_TF_MHR"/>
    <property type="match status" value="1"/>
</dbReference>
<dbReference type="EMBL" id="KN847553">
    <property type="protein sequence ID" value="KIW01752.1"/>
    <property type="molecule type" value="Genomic_DNA"/>
</dbReference>
<name>A0A0D1YLN3_9PEZI</name>
<evidence type="ECO:0000256" key="2">
    <source>
        <dbReference type="SAM" id="MobiDB-lite"/>
    </source>
</evidence>
<evidence type="ECO:0008006" key="5">
    <source>
        <dbReference type="Google" id="ProtNLM"/>
    </source>
</evidence>